<reference evidence="6 7" key="1">
    <citation type="journal article" date="2014" name="Genome Announc.">
        <title>Draft Genome Sequences of Two Vibrionaceae Species, Vibrio ponticus C121 and Photobacterium aphoticum C119, Isolated as Coral Reef Microbiota.</title>
        <authorList>
            <person name="Al-saari N."/>
            <person name="Meirelles P.M."/>
            <person name="Mino S."/>
            <person name="Suda W."/>
            <person name="Oshima K."/>
            <person name="Hattori M."/>
            <person name="Ohkuma M."/>
            <person name="Thompson F.L."/>
            <person name="Gomez-Gil B."/>
            <person name="Sawabe T."/>
            <person name="Sawabe T."/>
        </authorList>
    </citation>
    <scope>NUCLEOTIDE SEQUENCE [LARGE SCALE GENOMIC DNA]</scope>
    <source>
        <strain evidence="6 7">JCM 19237</strain>
    </source>
</reference>
<comment type="similarity">
    <text evidence="2 5">Belongs to the FliE family.</text>
</comment>
<dbReference type="PANTHER" id="PTHR34653:SF1">
    <property type="entry name" value="FLAGELLAR HOOK-BASAL BODY COMPLEX PROTEIN FLIE"/>
    <property type="match status" value="1"/>
</dbReference>
<dbReference type="GO" id="GO:0071973">
    <property type="term" value="P:bacterial-type flagellum-dependent cell motility"/>
    <property type="evidence" value="ECO:0007669"/>
    <property type="project" value="InterPro"/>
</dbReference>
<name>A0A090QZP5_9GAMM</name>
<dbReference type="HAMAP" id="MF_00724">
    <property type="entry name" value="FliE"/>
    <property type="match status" value="1"/>
</dbReference>
<evidence type="ECO:0000313" key="7">
    <source>
        <dbReference type="Proteomes" id="UP000029227"/>
    </source>
</evidence>
<evidence type="ECO:0000256" key="4">
    <source>
        <dbReference type="ARBA" id="ARBA00023143"/>
    </source>
</evidence>
<dbReference type="GO" id="GO:0005198">
    <property type="term" value="F:structural molecule activity"/>
    <property type="evidence" value="ECO:0007669"/>
    <property type="project" value="UniProtKB-UniRule"/>
</dbReference>
<dbReference type="NCBIfam" id="TIGR00205">
    <property type="entry name" value="fliE"/>
    <property type="match status" value="1"/>
</dbReference>
<evidence type="ECO:0000256" key="2">
    <source>
        <dbReference type="ARBA" id="ARBA00009272"/>
    </source>
</evidence>
<keyword evidence="6" id="KW-0282">Flagellum</keyword>
<comment type="subcellular location">
    <subcellularLocation>
        <location evidence="1 5">Bacterial flagellum basal body</location>
    </subcellularLocation>
</comment>
<evidence type="ECO:0000256" key="3">
    <source>
        <dbReference type="ARBA" id="ARBA00018024"/>
    </source>
</evidence>
<keyword evidence="4 5" id="KW-0975">Bacterial flagellum</keyword>
<dbReference type="PANTHER" id="PTHR34653">
    <property type="match status" value="1"/>
</dbReference>
<evidence type="ECO:0000313" key="6">
    <source>
        <dbReference type="EMBL" id="GAL07329.1"/>
    </source>
</evidence>
<accession>A0A090QZP5</accession>
<comment type="caution">
    <text evidence="6">The sequence shown here is derived from an EMBL/GenBank/DDBJ whole genome shotgun (WGS) entry which is preliminary data.</text>
</comment>
<dbReference type="GO" id="GO:0003774">
    <property type="term" value="F:cytoskeletal motor activity"/>
    <property type="evidence" value="ECO:0007669"/>
    <property type="project" value="InterPro"/>
</dbReference>
<dbReference type="AlphaFoldDB" id="A0A090QZP5"/>
<protein>
    <recommendedName>
        <fullName evidence="3 5">Flagellar hook-basal body complex protein FliE</fullName>
    </recommendedName>
</protein>
<dbReference type="Pfam" id="PF02049">
    <property type="entry name" value="FliE"/>
    <property type="match status" value="1"/>
</dbReference>
<dbReference type="Proteomes" id="UP000029227">
    <property type="component" value="Unassembled WGS sequence"/>
</dbReference>
<sequence>MQDKIMNMQLPLSQMSEIQAQINLGEPLQIAPNTRFAEASERVDFTQIIANVVKEVDQSGRAASAKMEAVDMGASDDLVGAMVASQKASLSFAAMVQVRNKLLTAYDDVMRMPV</sequence>
<evidence type="ECO:0000256" key="1">
    <source>
        <dbReference type="ARBA" id="ARBA00004117"/>
    </source>
</evidence>
<keyword evidence="6" id="KW-0969">Cilium</keyword>
<evidence type="ECO:0000256" key="5">
    <source>
        <dbReference type="HAMAP-Rule" id="MF_00724"/>
    </source>
</evidence>
<dbReference type="eggNOG" id="COG1677">
    <property type="taxonomic scope" value="Bacteria"/>
</dbReference>
<keyword evidence="6" id="KW-0966">Cell projection</keyword>
<proteinExistence type="inferred from homology"/>
<dbReference type="EMBL" id="BBMN01000016">
    <property type="protein sequence ID" value="GAL07329.1"/>
    <property type="molecule type" value="Genomic_DNA"/>
</dbReference>
<gene>
    <name evidence="5" type="primary">fliE</name>
    <name evidence="6" type="ORF">JCM19237_3268</name>
</gene>
<dbReference type="GO" id="GO:0009425">
    <property type="term" value="C:bacterial-type flagellum basal body"/>
    <property type="evidence" value="ECO:0007669"/>
    <property type="project" value="UniProtKB-SubCell"/>
</dbReference>
<dbReference type="InterPro" id="IPR001624">
    <property type="entry name" value="FliE"/>
</dbReference>
<dbReference type="STRING" id="754436.JCM19237_3268"/>
<organism evidence="6 7">
    <name type="scientific">Photobacterium aphoticum</name>
    <dbReference type="NCBI Taxonomy" id="754436"/>
    <lineage>
        <taxon>Bacteria</taxon>
        <taxon>Pseudomonadati</taxon>
        <taxon>Pseudomonadota</taxon>
        <taxon>Gammaproteobacteria</taxon>
        <taxon>Vibrionales</taxon>
        <taxon>Vibrionaceae</taxon>
        <taxon>Photobacterium</taxon>
    </lineage>
</organism>
<dbReference type="PRINTS" id="PR01006">
    <property type="entry name" value="FLGHOOKFLIE"/>
</dbReference>